<dbReference type="Proteomes" id="UP000887563">
    <property type="component" value="Unplaced"/>
</dbReference>
<reference evidence="2" key="1">
    <citation type="submission" date="2022-11" db="UniProtKB">
        <authorList>
            <consortium name="WormBaseParasite"/>
        </authorList>
    </citation>
    <scope>IDENTIFICATION</scope>
</reference>
<proteinExistence type="predicted"/>
<organism evidence="1 2">
    <name type="scientific">Meloidogyne incognita</name>
    <name type="common">Southern root-knot nematode worm</name>
    <name type="synonym">Oxyuris incognita</name>
    <dbReference type="NCBI Taxonomy" id="6306"/>
    <lineage>
        <taxon>Eukaryota</taxon>
        <taxon>Metazoa</taxon>
        <taxon>Ecdysozoa</taxon>
        <taxon>Nematoda</taxon>
        <taxon>Chromadorea</taxon>
        <taxon>Rhabditida</taxon>
        <taxon>Tylenchina</taxon>
        <taxon>Tylenchomorpha</taxon>
        <taxon>Tylenchoidea</taxon>
        <taxon>Meloidogynidae</taxon>
        <taxon>Meloidogyninae</taxon>
        <taxon>Meloidogyne</taxon>
        <taxon>Meloidogyne incognita group</taxon>
    </lineage>
</organism>
<protein>
    <submittedName>
        <fullName evidence="2">Uncharacterized protein</fullName>
    </submittedName>
</protein>
<sequence>MIKRARRAVQVPLANPISLDQLVLPQEYQIYVRSEGREEQFLLDDSGVYEENGHQHRILIFGRDSYGGWAHEMQEFFMDGTFSIAPNLFQQVYVVLARRGSWVFPVLFALLSTKSRATYERFCQSLQ</sequence>
<dbReference type="WBParaSite" id="Minc3s00223g07944">
    <property type="protein sequence ID" value="Minc3s00223g07944"/>
    <property type="gene ID" value="Minc3s00223g07944"/>
</dbReference>
<evidence type="ECO:0000313" key="2">
    <source>
        <dbReference type="WBParaSite" id="Minc3s00223g07944"/>
    </source>
</evidence>
<name>A0A914L4S9_MELIC</name>
<keyword evidence="1" id="KW-1185">Reference proteome</keyword>
<dbReference type="AlphaFoldDB" id="A0A914L4S9"/>
<evidence type="ECO:0000313" key="1">
    <source>
        <dbReference type="Proteomes" id="UP000887563"/>
    </source>
</evidence>
<accession>A0A914L4S9</accession>